<reference evidence="2" key="1">
    <citation type="submission" date="2021-02" db="EMBL/GenBank/DDBJ databases">
        <authorList>
            <person name="Dougan E. K."/>
            <person name="Rhodes N."/>
            <person name="Thang M."/>
            <person name="Chan C."/>
        </authorList>
    </citation>
    <scope>NUCLEOTIDE SEQUENCE</scope>
</reference>
<feature type="non-terminal residue" evidence="2">
    <location>
        <position position="1"/>
    </location>
</feature>
<protein>
    <submittedName>
        <fullName evidence="2">Uncharacterized protein</fullName>
    </submittedName>
</protein>
<feature type="region of interest" description="Disordered" evidence="1">
    <location>
        <begin position="102"/>
        <end position="135"/>
    </location>
</feature>
<gene>
    <name evidence="2" type="ORF">PGLA1383_LOCUS4249</name>
</gene>
<dbReference type="EMBL" id="CAJNNV010001578">
    <property type="protein sequence ID" value="CAE8585339.1"/>
    <property type="molecule type" value="Genomic_DNA"/>
</dbReference>
<evidence type="ECO:0000313" key="2">
    <source>
        <dbReference type="EMBL" id="CAE8585339.1"/>
    </source>
</evidence>
<comment type="caution">
    <text evidence="2">The sequence shown here is derived from an EMBL/GenBank/DDBJ whole genome shotgun (WGS) entry which is preliminary data.</text>
</comment>
<keyword evidence="3" id="KW-1185">Reference proteome</keyword>
<evidence type="ECO:0000256" key="1">
    <source>
        <dbReference type="SAM" id="MobiDB-lite"/>
    </source>
</evidence>
<name>A0A813DIC0_POLGL</name>
<accession>A0A813DIC0</accession>
<dbReference type="AlphaFoldDB" id="A0A813DIC0"/>
<organism evidence="2 3">
    <name type="scientific">Polarella glacialis</name>
    <name type="common">Dinoflagellate</name>
    <dbReference type="NCBI Taxonomy" id="89957"/>
    <lineage>
        <taxon>Eukaryota</taxon>
        <taxon>Sar</taxon>
        <taxon>Alveolata</taxon>
        <taxon>Dinophyceae</taxon>
        <taxon>Suessiales</taxon>
        <taxon>Suessiaceae</taxon>
        <taxon>Polarella</taxon>
    </lineage>
</organism>
<proteinExistence type="predicted"/>
<dbReference type="Proteomes" id="UP000654075">
    <property type="component" value="Unassembled WGS sequence"/>
</dbReference>
<sequence length="135" mass="15389">NKLQATEADAIHHEFLCKLIQTGLCYDQLDLTNSVAFELIFRELQQLEQKHSERASIRGDVERNEALSEHNLMMGLQQPTYMMSPELRTWISGELSQEAAVLKERRKAREERTLARAPKAKAEPKKGAKGERGEA</sequence>
<dbReference type="OrthoDB" id="428868at2759"/>
<evidence type="ECO:0000313" key="3">
    <source>
        <dbReference type="Proteomes" id="UP000654075"/>
    </source>
</evidence>